<evidence type="ECO:0000313" key="2">
    <source>
        <dbReference type="EMBL" id="KAF7511625.1"/>
    </source>
</evidence>
<dbReference type="OrthoDB" id="4499059at2759"/>
<evidence type="ECO:0000256" key="1">
    <source>
        <dbReference type="SAM" id="MobiDB-lite"/>
    </source>
</evidence>
<gene>
    <name evidence="2" type="ORF">GJ744_003788</name>
</gene>
<comment type="caution">
    <text evidence="2">The sequence shown here is derived from an EMBL/GenBank/DDBJ whole genome shotgun (WGS) entry which is preliminary data.</text>
</comment>
<accession>A0A8H7AV01</accession>
<dbReference type="EMBL" id="JAACFV010000018">
    <property type="protein sequence ID" value="KAF7511625.1"/>
    <property type="molecule type" value="Genomic_DNA"/>
</dbReference>
<keyword evidence="3" id="KW-1185">Reference proteome</keyword>
<proteinExistence type="predicted"/>
<evidence type="ECO:0000313" key="3">
    <source>
        <dbReference type="Proteomes" id="UP000606974"/>
    </source>
</evidence>
<organism evidence="2 3">
    <name type="scientific">Endocarpon pusillum</name>
    <dbReference type="NCBI Taxonomy" id="364733"/>
    <lineage>
        <taxon>Eukaryota</taxon>
        <taxon>Fungi</taxon>
        <taxon>Dikarya</taxon>
        <taxon>Ascomycota</taxon>
        <taxon>Pezizomycotina</taxon>
        <taxon>Eurotiomycetes</taxon>
        <taxon>Chaetothyriomycetidae</taxon>
        <taxon>Verrucariales</taxon>
        <taxon>Verrucariaceae</taxon>
        <taxon>Endocarpon</taxon>
    </lineage>
</organism>
<reference evidence="2" key="1">
    <citation type="submission" date="2020-02" db="EMBL/GenBank/DDBJ databases">
        <authorList>
            <person name="Palmer J.M."/>
        </authorList>
    </citation>
    <scope>NUCLEOTIDE SEQUENCE</scope>
    <source>
        <strain evidence="2">EPUS1.4</strain>
        <tissue evidence="2">Thallus</tissue>
    </source>
</reference>
<feature type="region of interest" description="Disordered" evidence="1">
    <location>
        <begin position="29"/>
        <end position="56"/>
    </location>
</feature>
<protein>
    <submittedName>
        <fullName evidence="2">Uncharacterized protein</fullName>
    </submittedName>
</protein>
<dbReference type="Proteomes" id="UP000606974">
    <property type="component" value="Unassembled WGS sequence"/>
</dbReference>
<name>A0A8H7AV01_9EURO</name>
<dbReference type="AlphaFoldDB" id="A0A8H7AV01"/>
<feature type="compositionally biased region" description="Basic and acidic residues" evidence="1">
    <location>
        <begin position="29"/>
        <end position="40"/>
    </location>
</feature>
<sequence length="112" mass="12350">MSKMCDSQAATLADIVAVHGLASNLKTTWESRKHSEDTCNHARQNKRPPDAPITKPMWLGDFLPEQGLDARIMAFNHNSAWETNALSKQQRRKAGPLSSSVTVLGVLSLTKH</sequence>